<dbReference type="Gene3D" id="4.10.280.10">
    <property type="entry name" value="Helix-loop-helix DNA-binding domain"/>
    <property type="match status" value="1"/>
</dbReference>
<accession>A0A8T3AFW5</accession>
<comment type="similarity">
    <text evidence="1">Belongs to the bHLH protein family.</text>
</comment>
<dbReference type="SUPFAM" id="SSF47459">
    <property type="entry name" value="HLH, helix-loop-helix DNA-binding domain"/>
    <property type="match status" value="1"/>
</dbReference>
<feature type="domain" description="BHLH" evidence="6">
    <location>
        <begin position="91"/>
        <end position="159"/>
    </location>
</feature>
<proteinExistence type="inferred from homology"/>
<keyword evidence="2" id="KW-0341">Growth regulation</keyword>
<evidence type="ECO:0000256" key="4">
    <source>
        <dbReference type="ARBA" id="ARBA00023163"/>
    </source>
</evidence>
<dbReference type="EMBL" id="JAGYWB010000017">
    <property type="protein sequence ID" value="KAI0494662.1"/>
    <property type="molecule type" value="Genomic_DNA"/>
</dbReference>
<evidence type="ECO:0000313" key="8">
    <source>
        <dbReference type="Proteomes" id="UP000829196"/>
    </source>
</evidence>
<name>A0A8T3AFW5_DENNO</name>
<gene>
    <name evidence="7" type="ORF">KFK09_024804</name>
</gene>
<reference evidence="7" key="1">
    <citation type="journal article" date="2022" name="Front. Genet.">
        <title>Chromosome-Scale Assembly of the Dendrobium nobile Genome Provides Insights Into the Molecular Mechanism of the Biosynthesis of the Medicinal Active Ingredient of Dendrobium.</title>
        <authorList>
            <person name="Xu Q."/>
            <person name="Niu S.-C."/>
            <person name="Li K.-L."/>
            <person name="Zheng P.-J."/>
            <person name="Zhang X.-J."/>
            <person name="Jia Y."/>
            <person name="Liu Y."/>
            <person name="Niu Y.-X."/>
            <person name="Yu L.-H."/>
            <person name="Chen D.-F."/>
            <person name="Zhang G.-Q."/>
        </authorList>
    </citation>
    <scope>NUCLEOTIDE SEQUENCE</scope>
    <source>
        <tissue evidence="7">Leaf</tissue>
    </source>
</reference>
<comment type="caution">
    <text evidence="7">The sequence shown here is derived from an EMBL/GenBank/DDBJ whole genome shotgun (WGS) entry which is preliminary data.</text>
</comment>
<dbReference type="GO" id="GO:0006355">
    <property type="term" value="P:regulation of DNA-templated transcription"/>
    <property type="evidence" value="ECO:0007669"/>
    <property type="project" value="InterPro"/>
</dbReference>
<dbReference type="InterPro" id="IPR036638">
    <property type="entry name" value="HLH_DNA-bd_sf"/>
</dbReference>
<evidence type="ECO:0000259" key="6">
    <source>
        <dbReference type="PROSITE" id="PS50888"/>
    </source>
</evidence>
<evidence type="ECO:0000256" key="1">
    <source>
        <dbReference type="ARBA" id="ARBA00005510"/>
    </source>
</evidence>
<keyword evidence="4" id="KW-0804">Transcription</keyword>
<dbReference type="PANTHER" id="PTHR46446:SF28">
    <property type="entry name" value="TRANSCRIPTION FACTOR PRE5"/>
    <property type="match status" value="1"/>
</dbReference>
<dbReference type="InterPro" id="IPR044293">
    <property type="entry name" value="PRE"/>
</dbReference>
<dbReference type="PROSITE" id="PS50888">
    <property type="entry name" value="BHLH"/>
    <property type="match status" value="1"/>
</dbReference>
<dbReference type="Proteomes" id="UP000829196">
    <property type="component" value="Unassembled WGS sequence"/>
</dbReference>
<dbReference type="GO" id="GO:0040008">
    <property type="term" value="P:regulation of growth"/>
    <property type="evidence" value="ECO:0007669"/>
    <property type="project" value="InterPro"/>
</dbReference>
<protein>
    <recommendedName>
        <fullName evidence="6">BHLH domain-containing protein</fullName>
    </recommendedName>
</protein>
<keyword evidence="8" id="KW-1185">Reference proteome</keyword>
<feature type="region of interest" description="Disordered" evidence="5">
    <location>
        <begin position="1"/>
        <end position="22"/>
    </location>
</feature>
<evidence type="ECO:0000256" key="5">
    <source>
        <dbReference type="SAM" id="MobiDB-lite"/>
    </source>
</evidence>
<sequence length="193" mass="21716">MYGGPWTAPFHGPSRAHDREHESRWGQVGTEIFLNMRRIANLLLPVVSPIHLSPPSIKSSFSPYLSLSSLLSLAFYLLARALEEKRGRRVQKSNMSSRRSRITEDEINELISKLQSLLPEARRRSAGRVNPPNSSLTFDLRQASAAKLLKETCNYIKSLHREVDDLSDRLSGLMATMDTNSAEAEIVRSLLQS</sequence>
<evidence type="ECO:0000256" key="3">
    <source>
        <dbReference type="ARBA" id="ARBA00023015"/>
    </source>
</evidence>
<dbReference type="SMR" id="A0A8T3AFW5"/>
<dbReference type="InterPro" id="IPR011598">
    <property type="entry name" value="bHLH_dom"/>
</dbReference>
<dbReference type="AlphaFoldDB" id="A0A8T3AFW5"/>
<dbReference type="Pfam" id="PF23174">
    <property type="entry name" value="bHLH_ILI"/>
    <property type="match status" value="2"/>
</dbReference>
<keyword evidence="3" id="KW-0805">Transcription regulation</keyword>
<evidence type="ECO:0000256" key="2">
    <source>
        <dbReference type="ARBA" id="ARBA00022604"/>
    </source>
</evidence>
<dbReference type="PANTHER" id="PTHR46446">
    <property type="entry name" value="TRANSCRIPTION FACTOR PRE"/>
    <property type="match status" value="1"/>
</dbReference>
<dbReference type="GO" id="GO:0046983">
    <property type="term" value="F:protein dimerization activity"/>
    <property type="evidence" value="ECO:0007669"/>
    <property type="project" value="InterPro"/>
</dbReference>
<organism evidence="7 8">
    <name type="scientific">Dendrobium nobile</name>
    <name type="common">Orchid</name>
    <dbReference type="NCBI Taxonomy" id="94219"/>
    <lineage>
        <taxon>Eukaryota</taxon>
        <taxon>Viridiplantae</taxon>
        <taxon>Streptophyta</taxon>
        <taxon>Embryophyta</taxon>
        <taxon>Tracheophyta</taxon>
        <taxon>Spermatophyta</taxon>
        <taxon>Magnoliopsida</taxon>
        <taxon>Liliopsida</taxon>
        <taxon>Asparagales</taxon>
        <taxon>Orchidaceae</taxon>
        <taxon>Epidendroideae</taxon>
        <taxon>Malaxideae</taxon>
        <taxon>Dendrobiinae</taxon>
        <taxon>Dendrobium</taxon>
    </lineage>
</organism>
<evidence type="ECO:0000313" key="7">
    <source>
        <dbReference type="EMBL" id="KAI0494662.1"/>
    </source>
</evidence>